<feature type="transmembrane region" description="Helical" evidence="1">
    <location>
        <begin position="143"/>
        <end position="164"/>
    </location>
</feature>
<feature type="transmembrane region" description="Helical" evidence="1">
    <location>
        <begin position="234"/>
        <end position="255"/>
    </location>
</feature>
<evidence type="ECO:0000259" key="2">
    <source>
        <dbReference type="Pfam" id="PF06724"/>
    </source>
</evidence>
<accession>A0ABS1UCR2</accession>
<feature type="transmembrane region" description="Helical" evidence="1">
    <location>
        <begin position="12"/>
        <end position="37"/>
    </location>
</feature>
<keyword evidence="1" id="KW-0812">Transmembrane</keyword>
<keyword evidence="4" id="KW-1185">Reference proteome</keyword>
<organism evidence="3 4">
    <name type="scientific">Belnapia arida</name>
    <dbReference type="NCBI Taxonomy" id="2804533"/>
    <lineage>
        <taxon>Bacteria</taxon>
        <taxon>Pseudomonadati</taxon>
        <taxon>Pseudomonadota</taxon>
        <taxon>Alphaproteobacteria</taxon>
        <taxon>Acetobacterales</taxon>
        <taxon>Roseomonadaceae</taxon>
        <taxon>Belnapia</taxon>
    </lineage>
</organism>
<keyword evidence="1" id="KW-0472">Membrane</keyword>
<evidence type="ECO:0000313" key="4">
    <source>
        <dbReference type="Proteomes" id="UP000660885"/>
    </source>
</evidence>
<feature type="transmembrane region" description="Helical" evidence="1">
    <location>
        <begin position="98"/>
        <end position="123"/>
    </location>
</feature>
<comment type="caution">
    <text evidence="3">The sequence shown here is derived from an EMBL/GenBank/DDBJ whole genome shotgun (WGS) entry which is preliminary data.</text>
</comment>
<dbReference type="InterPro" id="IPR009597">
    <property type="entry name" value="DUF1206"/>
</dbReference>
<name>A0ABS1UCR2_9PROT</name>
<proteinExistence type="predicted"/>
<sequence>MLSARRSRLELLARLGYAARGVVNLLIGLLALLATFGRGGGATGSKGALQTLLLQPMGSLLLAVVGLGLFGFALWRVFQSLLDADGLGRTPRAIIVRLGQMVSAFAYTGLGVSAISLLFGLAASGGEEQSARDWTRWLLAQPFGRWLVGAVGLAIVGAGLGMAYKAWSASFARHLACNGITATWVMPLGRLGYAARSIVFLVIGGFLMLAAYHTNPSATHGLGGALLALQEQPFGRLLFGLVAFGLAAFGTFEFAEARYRRIDMSDGRSVLDAARARMA</sequence>
<dbReference type="Pfam" id="PF06724">
    <property type="entry name" value="DUF1206"/>
    <property type="match status" value="3"/>
</dbReference>
<feature type="transmembrane region" description="Helical" evidence="1">
    <location>
        <begin position="57"/>
        <end position="78"/>
    </location>
</feature>
<protein>
    <submittedName>
        <fullName evidence="3">DUF1206 domain-containing protein</fullName>
    </submittedName>
</protein>
<evidence type="ECO:0000313" key="3">
    <source>
        <dbReference type="EMBL" id="MBL6082476.1"/>
    </source>
</evidence>
<evidence type="ECO:0000256" key="1">
    <source>
        <dbReference type="SAM" id="Phobius"/>
    </source>
</evidence>
<keyword evidence="1" id="KW-1133">Transmembrane helix</keyword>
<gene>
    <name evidence="3" type="ORF">JMJ56_31410</name>
</gene>
<reference evidence="3 4" key="1">
    <citation type="submission" date="2021-01" db="EMBL/GenBank/DDBJ databases">
        <title>Belnapia mucosa sp. nov. and Belnapia arida sp. nov., isolated from the Tabernas Desert (Almeria, Spain).</title>
        <authorList>
            <person name="Molina-Menor E."/>
            <person name="Vidal-Verdu A."/>
            <person name="Calonge A."/>
            <person name="Satari L."/>
            <person name="Pereto J."/>
            <person name="Porcar M."/>
        </authorList>
    </citation>
    <scope>NUCLEOTIDE SEQUENCE [LARGE SCALE GENOMIC DNA]</scope>
    <source>
        <strain evidence="3 4">T18</strain>
    </source>
</reference>
<feature type="transmembrane region" description="Helical" evidence="1">
    <location>
        <begin position="193"/>
        <end position="214"/>
    </location>
</feature>
<dbReference type="RefSeq" id="WP_202835783.1">
    <property type="nucleotide sequence ID" value="NZ_JAETWB010000072.1"/>
</dbReference>
<dbReference type="Proteomes" id="UP000660885">
    <property type="component" value="Unassembled WGS sequence"/>
</dbReference>
<dbReference type="EMBL" id="JAETWB010000072">
    <property type="protein sequence ID" value="MBL6082476.1"/>
    <property type="molecule type" value="Genomic_DNA"/>
</dbReference>
<feature type="domain" description="DUF1206" evidence="2">
    <location>
        <begin position="191"/>
        <end position="260"/>
    </location>
</feature>
<feature type="domain" description="DUF1206" evidence="2">
    <location>
        <begin position="99"/>
        <end position="168"/>
    </location>
</feature>
<feature type="domain" description="DUF1206" evidence="2">
    <location>
        <begin position="15"/>
        <end position="81"/>
    </location>
</feature>